<accession>A0A9Q1III1</accession>
<dbReference type="EMBL" id="JAINUF010000015">
    <property type="protein sequence ID" value="KAJ8340831.1"/>
    <property type="molecule type" value="Genomic_DNA"/>
</dbReference>
<name>A0A9Q1III1_SYNKA</name>
<dbReference type="Proteomes" id="UP001152622">
    <property type="component" value="Chromosome 15"/>
</dbReference>
<proteinExistence type="predicted"/>
<dbReference type="AlphaFoldDB" id="A0A9Q1III1"/>
<gene>
    <name evidence="1" type="ORF">SKAU_G00331220</name>
</gene>
<sequence>MRRSDAISAVSRSAASELPRGLFQHQTYSNNYNYHEKPDVRSSSHCAADVVETSVTERAAASRPGLD</sequence>
<keyword evidence="2" id="KW-1185">Reference proteome</keyword>
<evidence type="ECO:0000313" key="1">
    <source>
        <dbReference type="EMBL" id="KAJ8340831.1"/>
    </source>
</evidence>
<protein>
    <submittedName>
        <fullName evidence="1">Uncharacterized protein</fullName>
    </submittedName>
</protein>
<reference evidence="1" key="1">
    <citation type="journal article" date="2023" name="Science">
        <title>Genome structures resolve the early diversification of teleost fishes.</title>
        <authorList>
            <person name="Parey E."/>
            <person name="Louis A."/>
            <person name="Montfort J."/>
            <person name="Bouchez O."/>
            <person name="Roques C."/>
            <person name="Iampietro C."/>
            <person name="Lluch J."/>
            <person name="Castinel A."/>
            <person name="Donnadieu C."/>
            <person name="Desvignes T."/>
            <person name="Floi Bucao C."/>
            <person name="Jouanno E."/>
            <person name="Wen M."/>
            <person name="Mejri S."/>
            <person name="Dirks R."/>
            <person name="Jansen H."/>
            <person name="Henkel C."/>
            <person name="Chen W.J."/>
            <person name="Zahm M."/>
            <person name="Cabau C."/>
            <person name="Klopp C."/>
            <person name="Thompson A.W."/>
            <person name="Robinson-Rechavi M."/>
            <person name="Braasch I."/>
            <person name="Lecointre G."/>
            <person name="Bobe J."/>
            <person name="Postlethwait J.H."/>
            <person name="Berthelot C."/>
            <person name="Roest Crollius H."/>
            <person name="Guiguen Y."/>
        </authorList>
    </citation>
    <scope>NUCLEOTIDE SEQUENCE</scope>
    <source>
        <strain evidence="1">WJC10195</strain>
    </source>
</reference>
<organism evidence="1 2">
    <name type="scientific">Synaphobranchus kaupii</name>
    <name type="common">Kaup's arrowtooth eel</name>
    <dbReference type="NCBI Taxonomy" id="118154"/>
    <lineage>
        <taxon>Eukaryota</taxon>
        <taxon>Metazoa</taxon>
        <taxon>Chordata</taxon>
        <taxon>Craniata</taxon>
        <taxon>Vertebrata</taxon>
        <taxon>Euteleostomi</taxon>
        <taxon>Actinopterygii</taxon>
        <taxon>Neopterygii</taxon>
        <taxon>Teleostei</taxon>
        <taxon>Anguilliformes</taxon>
        <taxon>Synaphobranchidae</taxon>
        <taxon>Synaphobranchus</taxon>
    </lineage>
</organism>
<comment type="caution">
    <text evidence="1">The sequence shown here is derived from an EMBL/GenBank/DDBJ whole genome shotgun (WGS) entry which is preliminary data.</text>
</comment>
<evidence type="ECO:0000313" key="2">
    <source>
        <dbReference type="Proteomes" id="UP001152622"/>
    </source>
</evidence>